<dbReference type="EMBL" id="QJKJ01001595">
    <property type="protein sequence ID" value="RDY06873.1"/>
    <property type="molecule type" value="Genomic_DNA"/>
</dbReference>
<keyword evidence="2" id="KW-1185">Reference proteome</keyword>
<accession>A0A371HVS6</accession>
<name>A0A371HVS6_MUCPR</name>
<organism evidence="1 2">
    <name type="scientific">Mucuna pruriens</name>
    <name type="common">Velvet bean</name>
    <name type="synonym">Dolichos pruriens</name>
    <dbReference type="NCBI Taxonomy" id="157652"/>
    <lineage>
        <taxon>Eukaryota</taxon>
        <taxon>Viridiplantae</taxon>
        <taxon>Streptophyta</taxon>
        <taxon>Embryophyta</taxon>
        <taxon>Tracheophyta</taxon>
        <taxon>Spermatophyta</taxon>
        <taxon>Magnoliopsida</taxon>
        <taxon>eudicotyledons</taxon>
        <taxon>Gunneridae</taxon>
        <taxon>Pentapetalae</taxon>
        <taxon>rosids</taxon>
        <taxon>fabids</taxon>
        <taxon>Fabales</taxon>
        <taxon>Fabaceae</taxon>
        <taxon>Papilionoideae</taxon>
        <taxon>50 kb inversion clade</taxon>
        <taxon>NPAAA clade</taxon>
        <taxon>indigoferoid/millettioid clade</taxon>
        <taxon>Phaseoleae</taxon>
        <taxon>Mucuna</taxon>
    </lineage>
</organism>
<gene>
    <name evidence="1" type="ORF">CR513_09077</name>
</gene>
<reference evidence="1" key="1">
    <citation type="submission" date="2018-05" db="EMBL/GenBank/DDBJ databases">
        <title>Draft genome of Mucuna pruriens seed.</title>
        <authorList>
            <person name="Nnadi N.E."/>
            <person name="Vos R."/>
            <person name="Hasami M.H."/>
            <person name="Devisetty U.K."/>
            <person name="Aguiy J.C."/>
        </authorList>
    </citation>
    <scope>NUCLEOTIDE SEQUENCE [LARGE SCALE GENOMIC DNA]</scope>
    <source>
        <strain evidence="1">JCA_2017</strain>
    </source>
</reference>
<sequence>MESFDSIHKYLGSDLILLFETGEDLLPVCNNWGSQLGPAIDVGAGSTGFKPSLVLMYLPPLPPFFFRFNPRPLAAELSMVFPSGTSAGISEISGVLHSTLQISQHALRGCTRAGFETDDKGSVTEVAPVATGAPGTLEIAGPEE</sequence>
<dbReference type="AlphaFoldDB" id="A0A371HVS6"/>
<proteinExistence type="predicted"/>
<comment type="caution">
    <text evidence="1">The sequence shown here is derived from an EMBL/GenBank/DDBJ whole genome shotgun (WGS) entry which is preliminary data.</text>
</comment>
<protein>
    <submittedName>
        <fullName evidence="1">Uncharacterized protein</fullName>
    </submittedName>
</protein>
<dbReference type="Proteomes" id="UP000257109">
    <property type="component" value="Unassembled WGS sequence"/>
</dbReference>
<feature type="non-terminal residue" evidence="1">
    <location>
        <position position="1"/>
    </location>
</feature>
<evidence type="ECO:0000313" key="2">
    <source>
        <dbReference type="Proteomes" id="UP000257109"/>
    </source>
</evidence>
<evidence type="ECO:0000313" key="1">
    <source>
        <dbReference type="EMBL" id="RDY06873.1"/>
    </source>
</evidence>